<evidence type="ECO:0000259" key="1">
    <source>
        <dbReference type="SMART" id="SM00829"/>
    </source>
</evidence>
<dbReference type="InterPro" id="IPR036291">
    <property type="entry name" value="NAD(P)-bd_dom_sf"/>
</dbReference>
<dbReference type="GO" id="GO:0016491">
    <property type="term" value="F:oxidoreductase activity"/>
    <property type="evidence" value="ECO:0007669"/>
    <property type="project" value="InterPro"/>
</dbReference>
<dbReference type="SUPFAM" id="SSF50129">
    <property type="entry name" value="GroES-like"/>
    <property type="match status" value="1"/>
</dbReference>
<dbReference type="SMART" id="SM00829">
    <property type="entry name" value="PKS_ER"/>
    <property type="match status" value="1"/>
</dbReference>
<dbReference type="InterPro" id="IPR051397">
    <property type="entry name" value="Zn-ADH-like_protein"/>
</dbReference>
<protein>
    <submittedName>
        <fullName evidence="2">Unannotated protein</fullName>
    </submittedName>
</protein>
<reference evidence="2" key="1">
    <citation type="submission" date="2020-05" db="EMBL/GenBank/DDBJ databases">
        <authorList>
            <person name="Chiriac C."/>
            <person name="Salcher M."/>
            <person name="Ghai R."/>
            <person name="Kavagutti S V."/>
        </authorList>
    </citation>
    <scope>NUCLEOTIDE SEQUENCE</scope>
</reference>
<organism evidence="2">
    <name type="scientific">freshwater metagenome</name>
    <dbReference type="NCBI Taxonomy" id="449393"/>
    <lineage>
        <taxon>unclassified sequences</taxon>
        <taxon>metagenomes</taxon>
        <taxon>ecological metagenomes</taxon>
    </lineage>
</organism>
<sequence>MSDNSALIATAANELTLGLGAPSIPGEVELELVISQISPLDRQVVAGFFPPAKPWPLIPGTAAVAKDAAGNHYFAFAESVGGGLTRDGIHAQRFSLPQSVLHSIPTGSDYVAIASAVTSLATARSILQDIAKIKSGGTLLILGGTGSVGQASIAVGRALGLTMAVASRDGADIDGVRGVRNDAIAEGARAILGRGADAIIDPVGGEITGNAMSAGGPDCKHILLGFSSGAMMPILAPKFLGGEHQLIGFNLLRRSHEGLAEHVRAAVQDVIVGGFAPDIDSILPLADGVAAYAHAAKVRGRVLLQGSGA</sequence>
<dbReference type="EMBL" id="CAEZXW010000044">
    <property type="protein sequence ID" value="CAB4704762.1"/>
    <property type="molecule type" value="Genomic_DNA"/>
</dbReference>
<dbReference type="AlphaFoldDB" id="A0A6J6Q2M4"/>
<dbReference type="PANTHER" id="PTHR43677">
    <property type="entry name" value="SHORT-CHAIN DEHYDROGENASE/REDUCTASE"/>
    <property type="match status" value="1"/>
</dbReference>
<dbReference type="InterPro" id="IPR020843">
    <property type="entry name" value="ER"/>
</dbReference>
<dbReference type="SUPFAM" id="SSF51735">
    <property type="entry name" value="NAD(P)-binding Rossmann-fold domains"/>
    <property type="match status" value="1"/>
</dbReference>
<dbReference type="PANTHER" id="PTHR43677:SF4">
    <property type="entry name" value="QUINONE OXIDOREDUCTASE-LIKE PROTEIN 2"/>
    <property type="match status" value="1"/>
</dbReference>
<dbReference type="Gene3D" id="3.40.50.720">
    <property type="entry name" value="NAD(P)-binding Rossmann-like Domain"/>
    <property type="match status" value="1"/>
</dbReference>
<gene>
    <name evidence="2" type="ORF">UFOPK2593_00821</name>
</gene>
<proteinExistence type="predicted"/>
<feature type="domain" description="Enoyl reductase (ER)" evidence="1">
    <location>
        <begin position="6"/>
        <end position="304"/>
    </location>
</feature>
<name>A0A6J6Q2M4_9ZZZZ</name>
<dbReference type="InterPro" id="IPR011032">
    <property type="entry name" value="GroES-like_sf"/>
</dbReference>
<evidence type="ECO:0000313" key="2">
    <source>
        <dbReference type="EMBL" id="CAB4704762.1"/>
    </source>
</evidence>
<dbReference type="Gene3D" id="3.90.180.10">
    <property type="entry name" value="Medium-chain alcohol dehydrogenases, catalytic domain"/>
    <property type="match status" value="1"/>
</dbReference>
<accession>A0A6J6Q2M4</accession>